<organism evidence="1 2">
    <name type="scientific">Mycobacterium simulans</name>
    <dbReference type="NCBI Taxonomy" id="627089"/>
    <lineage>
        <taxon>Bacteria</taxon>
        <taxon>Bacillati</taxon>
        <taxon>Actinomycetota</taxon>
        <taxon>Actinomycetes</taxon>
        <taxon>Mycobacteriales</taxon>
        <taxon>Mycobacteriaceae</taxon>
        <taxon>Mycobacterium</taxon>
    </lineage>
</organism>
<dbReference type="Proteomes" id="UP000554965">
    <property type="component" value="Unassembled WGS sequence"/>
</dbReference>
<sequence>MTMIGPEWRSPGLDPQVDGYVESDEGVKYVLRSNPKAYFGMTRGDAPYSHILPLSYDELDTVLLDGFAESITARLKPNDGASGYLP</sequence>
<proteinExistence type="predicted"/>
<gene>
    <name evidence="1" type="ORF">MSIMFB_03269</name>
</gene>
<dbReference type="EMBL" id="OCTY01000002">
    <property type="protein sequence ID" value="SOJ55790.1"/>
    <property type="molecule type" value="Genomic_DNA"/>
</dbReference>
<evidence type="ECO:0000313" key="2">
    <source>
        <dbReference type="Proteomes" id="UP000554965"/>
    </source>
</evidence>
<name>A0A7Z7ILG4_9MYCO</name>
<evidence type="ECO:0000313" key="1">
    <source>
        <dbReference type="EMBL" id="SOJ55790.1"/>
    </source>
</evidence>
<dbReference type="AlphaFoldDB" id="A0A7Z7ILG4"/>
<accession>A0A7Z7ILG4</accession>
<comment type="caution">
    <text evidence="1">The sequence shown here is derived from an EMBL/GenBank/DDBJ whole genome shotgun (WGS) entry which is preliminary data.</text>
</comment>
<reference evidence="1 2" key="1">
    <citation type="submission" date="2017-10" db="EMBL/GenBank/DDBJ databases">
        <authorList>
            <consortium name="Urmite Genomes"/>
        </authorList>
    </citation>
    <scope>NUCLEOTIDE SEQUENCE [LARGE SCALE GENOMIC DNA]</scope>
    <source>
        <strain evidence="1 2">FB-527</strain>
    </source>
</reference>
<protein>
    <submittedName>
        <fullName evidence="1">Uncharacterized protein</fullName>
    </submittedName>
</protein>
<keyword evidence="2" id="KW-1185">Reference proteome</keyword>